<dbReference type="InterPro" id="IPR015424">
    <property type="entry name" value="PyrdxlP-dep_Trfase"/>
</dbReference>
<dbReference type="CDD" id="cd00614">
    <property type="entry name" value="CGS_like"/>
    <property type="match status" value="1"/>
</dbReference>
<gene>
    <name evidence="10" type="primary">metB</name>
    <name evidence="10" type="ORF">MPLG2_0128</name>
</gene>
<dbReference type="Gene3D" id="3.40.640.10">
    <property type="entry name" value="Type I PLP-dependent aspartate aminotransferase-like (Major domain)"/>
    <property type="match status" value="1"/>
</dbReference>
<evidence type="ECO:0000313" key="11">
    <source>
        <dbReference type="Proteomes" id="UP000238164"/>
    </source>
</evidence>
<dbReference type="Gene3D" id="3.90.1150.10">
    <property type="entry name" value="Aspartate Aminotransferase, domain 1"/>
    <property type="match status" value="1"/>
</dbReference>
<dbReference type="GO" id="GO:0047982">
    <property type="term" value="F:homocysteine desulfhydrase activity"/>
    <property type="evidence" value="ECO:0007669"/>
    <property type="project" value="UniProtKB-EC"/>
</dbReference>
<comment type="cofactor">
    <cofactor evidence="1 9">
        <name>pyridoxal 5'-phosphate</name>
        <dbReference type="ChEBI" id="CHEBI:597326"/>
    </cofactor>
</comment>
<evidence type="ECO:0000256" key="4">
    <source>
        <dbReference type="ARBA" id="ARBA00047175"/>
    </source>
</evidence>
<dbReference type="InterPro" id="IPR015421">
    <property type="entry name" value="PyrdxlP-dep_Trfase_major"/>
</dbReference>
<keyword evidence="3 8" id="KW-0663">Pyridoxal phosphate</keyword>
<name>A0A2N9JCR3_9ACTN</name>
<dbReference type="GO" id="GO:0018826">
    <property type="term" value="F:methionine gamma-lyase activity"/>
    <property type="evidence" value="ECO:0007669"/>
    <property type="project" value="UniProtKB-EC"/>
</dbReference>
<dbReference type="NCBIfam" id="TIGR02080">
    <property type="entry name" value="O_succ_thio_ly"/>
    <property type="match status" value="1"/>
</dbReference>
<comment type="similarity">
    <text evidence="2 9">Belongs to the trans-sulfuration enzymes family.</text>
</comment>
<dbReference type="RefSeq" id="WP_105184469.1">
    <property type="nucleotide sequence ID" value="NZ_BAAAGO010000016.1"/>
</dbReference>
<protein>
    <recommendedName>
        <fullName evidence="4">homocysteine desulfhydrase</fullName>
        <ecNumber evidence="4">4.4.1.2</ecNumber>
    </recommendedName>
    <alternativeName>
        <fullName evidence="5">Homocysteine desulfhydrase</fullName>
    </alternativeName>
</protein>
<organism evidence="10 11">
    <name type="scientific">Micropruina glycogenica</name>
    <dbReference type="NCBI Taxonomy" id="75385"/>
    <lineage>
        <taxon>Bacteria</taxon>
        <taxon>Bacillati</taxon>
        <taxon>Actinomycetota</taxon>
        <taxon>Actinomycetes</taxon>
        <taxon>Propionibacteriales</taxon>
        <taxon>Nocardioidaceae</taxon>
        <taxon>Micropruina</taxon>
    </lineage>
</organism>
<dbReference type="InterPro" id="IPR015422">
    <property type="entry name" value="PyrdxlP-dep_Trfase_small"/>
</dbReference>
<dbReference type="SUPFAM" id="SSF53383">
    <property type="entry name" value="PLP-dependent transferases"/>
    <property type="match status" value="1"/>
</dbReference>
<dbReference type="InterPro" id="IPR011821">
    <property type="entry name" value="O_succ_thio_ly"/>
</dbReference>
<dbReference type="PIRSF" id="PIRSF001434">
    <property type="entry name" value="CGS"/>
    <property type="match status" value="1"/>
</dbReference>
<proteinExistence type="inferred from homology"/>
<dbReference type="PANTHER" id="PTHR11808">
    <property type="entry name" value="TRANS-SULFURATION ENZYME FAMILY MEMBER"/>
    <property type="match status" value="1"/>
</dbReference>
<dbReference type="GO" id="GO:0005737">
    <property type="term" value="C:cytoplasm"/>
    <property type="evidence" value="ECO:0007669"/>
    <property type="project" value="TreeGrafter"/>
</dbReference>
<dbReference type="EC" id="4.4.1.2" evidence="4"/>
<dbReference type="GO" id="GO:0030170">
    <property type="term" value="F:pyridoxal phosphate binding"/>
    <property type="evidence" value="ECO:0007669"/>
    <property type="project" value="InterPro"/>
</dbReference>
<reference evidence="10 11" key="1">
    <citation type="submission" date="2018-02" db="EMBL/GenBank/DDBJ databases">
        <authorList>
            <person name="Cohen D.B."/>
            <person name="Kent A.D."/>
        </authorList>
    </citation>
    <scope>NUCLEOTIDE SEQUENCE [LARGE SCALE GENOMIC DNA]</scope>
    <source>
        <strain evidence="10">1</strain>
    </source>
</reference>
<keyword evidence="10" id="KW-0808">Transferase</keyword>
<sequence>MSEPSPITRAVRAGIDSDLTHGAVVPPIYLSTTFTFEEFGVPREFDYARRGNPTRSALAAAVAALEGAAGAVITASGMGAITTVLAALLQPGQVLVAPHDCYGGSWRLFDALARKGHFELVLADLTDPEVAEQAIREHGPTVLWVETPSNPLLRISDVSALAALGHAVGATVVVDNTFCTPLGQRPLELGADLVVHSATKYLAGHSDVVSGAVVCSTEAQAEDLAWWANCLGVTGGAFDCYLALRGLRSLHARMAVHESNAAQIVTLLTDHPAVTAVHHASLASHPGHELAARQQRLFGGIVTFELGGGLPAAQACMDGLRLFCPAESLGGTESLVSHPATMTHAAMPPQVQAAAGITPGMLRLSVGIEDAADLVADLAAGLQRAAQVGNGS</sequence>
<evidence type="ECO:0000256" key="7">
    <source>
        <dbReference type="ARBA" id="ARBA00052699"/>
    </source>
</evidence>
<feature type="modified residue" description="N6-(pyridoxal phosphate)lysine" evidence="8">
    <location>
        <position position="200"/>
    </location>
</feature>
<dbReference type="EMBL" id="LT985188">
    <property type="protein sequence ID" value="SPD85164.1"/>
    <property type="molecule type" value="Genomic_DNA"/>
</dbReference>
<dbReference type="InterPro" id="IPR054542">
    <property type="entry name" value="Cys_met_metab_PP"/>
</dbReference>
<dbReference type="GO" id="GO:0004123">
    <property type="term" value="F:cystathionine gamma-lyase activity"/>
    <property type="evidence" value="ECO:0007669"/>
    <property type="project" value="TreeGrafter"/>
</dbReference>
<dbReference type="GO" id="GO:0019343">
    <property type="term" value="P:cysteine biosynthetic process via cystathionine"/>
    <property type="evidence" value="ECO:0007669"/>
    <property type="project" value="TreeGrafter"/>
</dbReference>
<dbReference type="Proteomes" id="UP000238164">
    <property type="component" value="Chromosome 1"/>
</dbReference>
<dbReference type="Pfam" id="PF01053">
    <property type="entry name" value="Cys_Met_Meta_PP"/>
    <property type="match status" value="1"/>
</dbReference>
<evidence type="ECO:0000313" key="10">
    <source>
        <dbReference type="EMBL" id="SPD85164.1"/>
    </source>
</evidence>
<accession>A0A2N9JCR3</accession>
<dbReference type="PROSITE" id="PS00868">
    <property type="entry name" value="CYS_MET_METAB_PP"/>
    <property type="match status" value="1"/>
</dbReference>
<evidence type="ECO:0000256" key="6">
    <source>
        <dbReference type="ARBA" id="ARBA00048780"/>
    </source>
</evidence>
<comment type="catalytic activity">
    <reaction evidence="7">
        <text>L-methionine + H2O = methanethiol + 2-oxobutanoate + NH4(+)</text>
        <dbReference type="Rhea" id="RHEA:23800"/>
        <dbReference type="ChEBI" id="CHEBI:15377"/>
        <dbReference type="ChEBI" id="CHEBI:16007"/>
        <dbReference type="ChEBI" id="CHEBI:16763"/>
        <dbReference type="ChEBI" id="CHEBI:28938"/>
        <dbReference type="ChEBI" id="CHEBI:57844"/>
        <dbReference type="EC" id="4.4.1.11"/>
    </reaction>
    <physiologicalReaction direction="left-to-right" evidence="7">
        <dbReference type="Rhea" id="RHEA:23801"/>
    </physiologicalReaction>
</comment>
<dbReference type="KEGG" id="mgg:MPLG2_0128"/>
<dbReference type="OrthoDB" id="9780685at2"/>
<dbReference type="PANTHER" id="PTHR11808:SF75">
    <property type="entry name" value="CYSTATHIONINE GAMMA-SYNTHASE"/>
    <property type="match status" value="1"/>
</dbReference>
<dbReference type="GO" id="GO:0003962">
    <property type="term" value="F:cystathionine gamma-synthase activity"/>
    <property type="evidence" value="ECO:0007669"/>
    <property type="project" value="TreeGrafter"/>
</dbReference>
<evidence type="ECO:0000256" key="2">
    <source>
        <dbReference type="ARBA" id="ARBA00009077"/>
    </source>
</evidence>
<dbReference type="AlphaFoldDB" id="A0A2N9JCR3"/>
<evidence type="ECO:0000256" key="3">
    <source>
        <dbReference type="ARBA" id="ARBA00022898"/>
    </source>
</evidence>
<dbReference type="GO" id="GO:0019346">
    <property type="term" value="P:transsulfuration"/>
    <property type="evidence" value="ECO:0007669"/>
    <property type="project" value="InterPro"/>
</dbReference>
<keyword evidence="11" id="KW-1185">Reference proteome</keyword>
<evidence type="ECO:0000256" key="1">
    <source>
        <dbReference type="ARBA" id="ARBA00001933"/>
    </source>
</evidence>
<evidence type="ECO:0000256" key="5">
    <source>
        <dbReference type="ARBA" id="ARBA00047199"/>
    </source>
</evidence>
<dbReference type="InterPro" id="IPR000277">
    <property type="entry name" value="Cys/Met-Metab_PyrdxlP-dep_enz"/>
</dbReference>
<comment type="catalytic activity">
    <reaction evidence="6">
        <text>L-homocysteine + H2O = 2-oxobutanoate + hydrogen sulfide + NH4(+) + H(+)</text>
        <dbReference type="Rhea" id="RHEA:14501"/>
        <dbReference type="ChEBI" id="CHEBI:15377"/>
        <dbReference type="ChEBI" id="CHEBI:15378"/>
        <dbReference type="ChEBI" id="CHEBI:16763"/>
        <dbReference type="ChEBI" id="CHEBI:28938"/>
        <dbReference type="ChEBI" id="CHEBI:29919"/>
        <dbReference type="ChEBI" id="CHEBI:58199"/>
        <dbReference type="EC" id="4.4.1.2"/>
    </reaction>
    <physiologicalReaction direction="left-to-right" evidence="6">
        <dbReference type="Rhea" id="RHEA:14502"/>
    </physiologicalReaction>
</comment>
<evidence type="ECO:0000256" key="8">
    <source>
        <dbReference type="PIRSR" id="PIRSR001434-2"/>
    </source>
</evidence>
<dbReference type="FunFam" id="3.40.640.10:FF:000046">
    <property type="entry name" value="Cystathionine gamma-lyase"/>
    <property type="match status" value="1"/>
</dbReference>
<evidence type="ECO:0000256" key="9">
    <source>
        <dbReference type="RuleBase" id="RU362118"/>
    </source>
</evidence>